<dbReference type="InterPro" id="IPR017871">
    <property type="entry name" value="ABC_transporter-like_CS"/>
</dbReference>
<protein>
    <submittedName>
        <fullName evidence="6">Unannotated protein</fullName>
    </submittedName>
</protein>
<dbReference type="Gene3D" id="2.40.50.100">
    <property type="match status" value="1"/>
</dbReference>
<dbReference type="InterPro" id="IPR050093">
    <property type="entry name" value="ABC_SmlMolc_Importer"/>
</dbReference>
<dbReference type="GO" id="GO:0043190">
    <property type="term" value="C:ATP-binding cassette (ABC) transporter complex"/>
    <property type="evidence" value="ECO:0007669"/>
    <property type="project" value="InterPro"/>
</dbReference>
<evidence type="ECO:0000256" key="1">
    <source>
        <dbReference type="ARBA" id="ARBA00022448"/>
    </source>
</evidence>
<dbReference type="SUPFAM" id="SSF50331">
    <property type="entry name" value="MOP-like"/>
    <property type="match status" value="1"/>
</dbReference>
<dbReference type="PROSITE" id="PS50893">
    <property type="entry name" value="ABC_TRANSPORTER_2"/>
    <property type="match status" value="1"/>
</dbReference>
<dbReference type="InterPro" id="IPR012340">
    <property type="entry name" value="NA-bd_OB-fold"/>
</dbReference>
<keyword evidence="2" id="KW-0547">Nucleotide-binding</keyword>
<dbReference type="InterPro" id="IPR008995">
    <property type="entry name" value="Mo/tungstate-bd_C_term_dom"/>
</dbReference>
<organism evidence="6">
    <name type="scientific">freshwater metagenome</name>
    <dbReference type="NCBI Taxonomy" id="449393"/>
    <lineage>
        <taxon>unclassified sequences</taxon>
        <taxon>metagenomes</taxon>
        <taxon>ecological metagenomes</taxon>
    </lineage>
</organism>
<dbReference type="Pfam" id="PF08402">
    <property type="entry name" value="TOBE_2"/>
    <property type="match status" value="1"/>
</dbReference>
<dbReference type="FunFam" id="3.40.50.300:FF:000133">
    <property type="entry name" value="Spermidine/putrescine import ATP-binding protein PotA"/>
    <property type="match status" value="1"/>
</dbReference>
<keyword evidence="3" id="KW-0067">ATP-binding</keyword>
<evidence type="ECO:0000313" key="6">
    <source>
        <dbReference type="EMBL" id="CAB4337871.1"/>
    </source>
</evidence>
<evidence type="ECO:0000256" key="2">
    <source>
        <dbReference type="ARBA" id="ARBA00022741"/>
    </source>
</evidence>
<dbReference type="GO" id="GO:0016887">
    <property type="term" value="F:ATP hydrolysis activity"/>
    <property type="evidence" value="ECO:0007669"/>
    <property type="project" value="InterPro"/>
</dbReference>
<dbReference type="PROSITE" id="PS00211">
    <property type="entry name" value="ABC_TRANSPORTER_1"/>
    <property type="match status" value="1"/>
</dbReference>
<accession>A0A6J5Z5I6</accession>
<evidence type="ECO:0000259" key="5">
    <source>
        <dbReference type="PROSITE" id="PS50893"/>
    </source>
</evidence>
<name>A0A6J5Z5I6_9ZZZZ</name>
<dbReference type="AlphaFoldDB" id="A0A6J5Z5I6"/>
<dbReference type="GO" id="GO:0005524">
    <property type="term" value="F:ATP binding"/>
    <property type="evidence" value="ECO:0007669"/>
    <property type="project" value="UniProtKB-KW"/>
</dbReference>
<evidence type="ECO:0000256" key="4">
    <source>
        <dbReference type="SAM" id="MobiDB-lite"/>
    </source>
</evidence>
<gene>
    <name evidence="6" type="ORF">UFOPK3522_00328</name>
</gene>
<dbReference type="PANTHER" id="PTHR42781:SF4">
    <property type="entry name" value="SPERMIDINE_PUTRESCINE IMPORT ATP-BINDING PROTEIN POTA"/>
    <property type="match status" value="1"/>
</dbReference>
<feature type="region of interest" description="Disordered" evidence="4">
    <location>
        <begin position="1"/>
        <end position="20"/>
    </location>
</feature>
<dbReference type="EMBL" id="CAESAO010000016">
    <property type="protein sequence ID" value="CAB4337871.1"/>
    <property type="molecule type" value="Genomic_DNA"/>
</dbReference>
<dbReference type="InterPro" id="IPR027417">
    <property type="entry name" value="P-loop_NTPase"/>
</dbReference>
<dbReference type="InterPro" id="IPR003593">
    <property type="entry name" value="AAA+_ATPase"/>
</dbReference>
<keyword evidence="1" id="KW-0813">Transport</keyword>
<dbReference type="Gene3D" id="3.40.50.300">
    <property type="entry name" value="P-loop containing nucleotide triphosphate hydrolases"/>
    <property type="match status" value="1"/>
</dbReference>
<dbReference type="PANTHER" id="PTHR42781">
    <property type="entry name" value="SPERMIDINE/PUTRESCINE IMPORT ATP-BINDING PROTEIN POTA"/>
    <property type="match status" value="1"/>
</dbReference>
<dbReference type="SUPFAM" id="SSF52540">
    <property type="entry name" value="P-loop containing nucleoside triphosphate hydrolases"/>
    <property type="match status" value="1"/>
</dbReference>
<feature type="domain" description="ABC transporter" evidence="5">
    <location>
        <begin position="23"/>
        <end position="253"/>
    </location>
</feature>
<proteinExistence type="predicted"/>
<dbReference type="InterPro" id="IPR013611">
    <property type="entry name" value="Transp-assoc_OB_typ2"/>
</dbReference>
<dbReference type="Pfam" id="PF00005">
    <property type="entry name" value="ABC_tran"/>
    <property type="match status" value="1"/>
</dbReference>
<sequence length="382" mass="41099">MSNESPSSLGAPHAGAPSGQGAVQLENVTKRYGDVTAIEDLDLRVEDGEFLTLLGPSGCGKTTTLRLIGGFEAPNRGVIRIGGDDMSSRPAYKRPVNTVFQQYALFPHLSVSRNIGYGLKHAGTGREETARRVDEMMHLMQIPDVGDRRPRELSGGQQQRVALARALVMNPEVLLLDEPLGSLDYKLRKDMQFELKRIHREVGVTFIYVTHDQEEAMTMSDRIVVMSKGHIEQDATPAEIFDRPLTAFVADFIGDTNIVHGVVTRAEKGHATVDLGPLGEIGGSTDDNVAPGDRVRVSIRPTDVRVETGPSGGAVVQDSVLVGGHIAMKITSGGETVVAHVGRGTSFEPGSDVRLHVDSDRIRVFAADQPEAAAEQPAADQA</sequence>
<dbReference type="GO" id="GO:0022857">
    <property type="term" value="F:transmembrane transporter activity"/>
    <property type="evidence" value="ECO:0007669"/>
    <property type="project" value="InterPro"/>
</dbReference>
<reference evidence="6" key="1">
    <citation type="submission" date="2020-05" db="EMBL/GenBank/DDBJ databases">
        <authorList>
            <person name="Chiriac C."/>
            <person name="Salcher M."/>
            <person name="Ghai R."/>
            <person name="Kavagutti S V."/>
        </authorList>
    </citation>
    <scope>NUCLEOTIDE SEQUENCE</scope>
</reference>
<evidence type="ECO:0000256" key="3">
    <source>
        <dbReference type="ARBA" id="ARBA00022840"/>
    </source>
</evidence>
<dbReference type="Gene3D" id="2.40.50.140">
    <property type="entry name" value="Nucleic acid-binding proteins"/>
    <property type="match status" value="1"/>
</dbReference>
<dbReference type="InterPro" id="IPR003439">
    <property type="entry name" value="ABC_transporter-like_ATP-bd"/>
</dbReference>
<dbReference type="SMART" id="SM00382">
    <property type="entry name" value="AAA"/>
    <property type="match status" value="1"/>
</dbReference>